<evidence type="ECO:0000313" key="1">
    <source>
        <dbReference type="Proteomes" id="UP000095286"/>
    </source>
</evidence>
<dbReference type="WBParaSite" id="RSKR_0000547400.1">
    <property type="protein sequence ID" value="RSKR_0000547400.1"/>
    <property type="gene ID" value="RSKR_0000547400"/>
</dbReference>
<organism evidence="1 2">
    <name type="scientific">Rhabditophanes sp. KR3021</name>
    <dbReference type="NCBI Taxonomy" id="114890"/>
    <lineage>
        <taxon>Eukaryota</taxon>
        <taxon>Metazoa</taxon>
        <taxon>Ecdysozoa</taxon>
        <taxon>Nematoda</taxon>
        <taxon>Chromadorea</taxon>
        <taxon>Rhabditida</taxon>
        <taxon>Tylenchina</taxon>
        <taxon>Panagrolaimomorpha</taxon>
        <taxon>Strongyloidoidea</taxon>
        <taxon>Alloionematidae</taxon>
        <taxon>Rhabditophanes</taxon>
    </lineage>
</organism>
<sequence>MQSFQIELSTLTASKSSILLFNSSGISFPPDSIETDDEPFSVVYFYNPLPPGEYKLIPSTDVSTACYIYINAIVGGDIKIGFVPHDDHSLAPERNDFPIDNLFQNRLNTIVAQRINIQSPGSIAGITLFQGTNMMSRPRKMSMRYGCTNEYYYSSIRCNDLETYFIKVDGFDFFGNQFRRVKTFSCEVDTETTKSHDIQTTQSPFVPLICLNNGTLVTDPKTNSQTCFCQGAFYGATCGTSYCFNDGINLNNGECLCKPSFDGPNCQSVTCVPDSGLTINEDYYTPVFVIRVRNQMADVIYQLQSQLSFLKQNFADNQKWFQNFGVVYFNNGGQFFQTHFYSSVEDFINSLADQVSTEDTSGGCDDTSFAALSTALSIFMIGNKSPVYVLADALPSDYDLADLIAEYDSIYMSAIYFLYLVPTNDTCHPDFFSPGFKAIQRIAHLSGGNVFIFEQQEYDSVGDFISNHFAATYFKTEAMYMDNQDVCSNSPKKAIIAVDKDEFTLALVATGTELVVKLVKSANSQEVNTDLTIAQDHIYIYTVSNLKRGNYEVSISSSVANTFCELRVYSNVIDTSNSLAKHYRVTYGFTTMPQLDMILRQPVFERHNSFVLRMPDLVLPPNPKLQAELTIYAETYAGRNLVFAANGNWRDHCDFNFYFPPMICHTANQIMYFNLFVSISDDTQIQRTGALYCAYTAPQPSGAPSSCQNGGIPNSDKTSNATCICSNMFSGKYCEHINCLNGGTSTKVGCECPAAVSGQFCEVISCPVSNTQPPQFKSTRSLVFVLDLTFVNRAFLSELSKNSVEMARDVFTHSVAYVDKVFVIGYDDKNVMIIGTADRTNTSSVGVAFKAASKMASQNKKACVVTRQWDAIDLAQSISEDGSIVYLFASSLPDEVTDLAYDVEVAAKFIQRRITFIAWVASLAKDAYYCTGTDYHFKYTKLLATESLNGQYFQVSSESFGSVISIVPTFIDDNIVYKKKFENCTEGSCMVWIPVDSHTQNIIVKIQGPPRGYSYEVNDPNGDQYYPYAVIVDAPIGMTIVEMRVDCPDGSIPFGHKDCVRIFDETDTWGDAQDVCGQNGGFIIDSLSPGKQALLNELQNTYGYESLWIGLNSLEEDDYGFSWDRGYNPTSRLEDGDYTNWDKAAIINDLQYGCVYNTANGTWMTALCNDLRSYVCQTSRYNDVFNPDYSESELLPRGKWIFTIQEEGSFEIEVRIQSNIKLSAQFVNDIHSDFPVTAAIGNSNLNRAVTHITQLNEGWVVATLSSTLVYSTRNDTLIAAAAYQKRQSCSYQFVSQNFYCDPNDPNQRDLYMIHSGVDEYSYPFQRMTFAKCLDEIVSCGHGVLINGQCICEDLWSGFLCDIPLCQNGGIIVNNNKCTCPADYDGEACQFATCPQPSDVQFTADNKTFVLILENTAGNALGIADLKLTLPNILEFENGGWFNEYVLVTFDSHIENGPIVYVTTDLQEFLQAFKNVNAMDPSEDCIQPVFDALIYGMSILKYPQSVIYAVVRGLPNNVLNENVFIYYMNLFQPQIFIHFADTKGTCKFDLNETFTRILHRYALASNGNIIPTEKNLVGSAFSVVMQTLHHGAVVANPSRFNEKCVASTLEIVNIDYSVTLITIIVYGNFDKQVTAKDGQNKDVVLFLVFEDMKDPNTLETLAIYQTDPLTSLNAGSWTFNIGSAGTCMSQIRTTGSTDVYTGYVPYFDSTPDSSMHLDNATLQPSGKYNTIVGTVSDLKSVLTYVEMYNIYSSEFQYLKFQKRDGCAYQYATEQPFKCSLGQFLIKYFGVDRNGYGFVRDGSAACTDYIWQPTQSTSSNLVSTTTQMGGLISSTQANVQTTMSNVGTTSIASTPSAGTTIQTATQSVPSTKTPLSTDRANLYIILDTSAEVPSNIYGDKLTEFWEMVLSNFQVDSLFINVAVGASAGNNDITAAYPVFNGFTSVNQLINAIGSDYTPIQSDGQDFLITLLGEATNQNFLNTGYDANAFPHILFYVTTDSFISEDALDAANQIKNLGTFKIVVIAYEFDSDTENYYDFADCVYTPQGIDDLNSLAVQLAGQIRVANKNGAEIVC</sequence>
<accession>A0AC35TYS8</accession>
<dbReference type="Proteomes" id="UP000095286">
    <property type="component" value="Unplaced"/>
</dbReference>
<evidence type="ECO:0000313" key="2">
    <source>
        <dbReference type="WBParaSite" id="RSKR_0000547400.1"/>
    </source>
</evidence>
<name>A0AC35TYS8_9BILA</name>
<proteinExistence type="predicted"/>
<protein>
    <submittedName>
        <fullName evidence="2">EGF-like domain-containing protein</fullName>
    </submittedName>
</protein>
<reference evidence="2" key="1">
    <citation type="submission" date="2016-11" db="UniProtKB">
        <authorList>
            <consortium name="WormBaseParasite"/>
        </authorList>
    </citation>
    <scope>IDENTIFICATION</scope>
    <source>
        <strain evidence="2">KR3021</strain>
    </source>
</reference>